<feature type="compositionally biased region" description="Basic and acidic residues" evidence="1">
    <location>
        <begin position="1"/>
        <end position="48"/>
    </location>
</feature>
<dbReference type="Proteomes" id="UP000271162">
    <property type="component" value="Unassembled WGS sequence"/>
</dbReference>
<reference evidence="5" key="1">
    <citation type="submission" date="2017-02" db="UniProtKB">
        <authorList>
            <consortium name="WormBaseParasite"/>
        </authorList>
    </citation>
    <scope>IDENTIFICATION</scope>
</reference>
<accession>A0A0N4XSP6</accession>
<gene>
    <name evidence="3" type="ORF">NBR_LOCUS5548</name>
</gene>
<dbReference type="PROSITE" id="PS50202">
    <property type="entry name" value="MSP"/>
    <property type="match status" value="1"/>
</dbReference>
<evidence type="ECO:0000313" key="3">
    <source>
        <dbReference type="EMBL" id="VDL69137.1"/>
    </source>
</evidence>
<evidence type="ECO:0000259" key="2">
    <source>
        <dbReference type="PROSITE" id="PS50202"/>
    </source>
</evidence>
<proteinExistence type="predicted"/>
<dbReference type="WBParaSite" id="NBR_0000554801-mRNA-1">
    <property type="protein sequence ID" value="NBR_0000554801-mRNA-1"/>
    <property type="gene ID" value="NBR_0000554801"/>
</dbReference>
<sequence length="109" mass="12327">MDKTASSKEEKSKDAKGEGEKDKPKEGGKKEEKKEETTGGKKEEKKDDDIEEGEREEKKETKPKPLQLKFSRTTFEWDAKGGQQTVTVTNTSDVNQGMKIKSSDNKIFK</sequence>
<evidence type="ECO:0000256" key="1">
    <source>
        <dbReference type="SAM" id="MobiDB-lite"/>
    </source>
</evidence>
<dbReference type="SUPFAM" id="SSF49354">
    <property type="entry name" value="PapD-like"/>
    <property type="match status" value="1"/>
</dbReference>
<evidence type="ECO:0000313" key="5">
    <source>
        <dbReference type="WBParaSite" id="NBR_0000554801-mRNA-1"/>
    </source>
</evidence>
<name>A0A0N4XSP6_NIPBR</name>
<dbReference type="AlphaFoldDB" id="A0A0N4XSP6"/>
<organism evidence="5">
    <name type="scientific">Nippostrongylus brasiliensis</name>
    <name type="common">Rat hookworm</name>
    <dbReference type="NCBI Taxonomy" id="27835"/>
    <lineage>
        <taxon>Eukaryota</taxon>
        <taxon>Metazoa</taxon>
        <taxon>Ecdysozoa</taxon>
        <taxon>Nematoda</taxon>
        <taxon>Chromadorea</taxon>
        <taxon>Rhabditida</taxon>
        <taxon>Rhabditina</taxon>
        <taxon>Rhabditomorpha</taxon>
        <taxon>Strongyloidea</taxon>
        <taxon>Heligmosomidae</taxon>
        <taxon>Nippostrongylus</taxon>
    </lineage>
</organism>
<dbReference type="STRING" id="27835.A0A0N4XSP6"/>
<feature type="domain" description="MSP" evidence="2">
    <location>
        <begin position="58"/>
        <end position="109"/>
    </location>
</feature>
<dbReference type="EMBL" id="UYSL01013872">
    <property type="protein sequence ID" value="VDL69137.1"/>
    <property type="molecule type" value="Genomic_DNA"/>
</dbReference>
<dbReference type="InterPro" id="IPR013783">
    <property type="entry name" value="Ig-like_fold"/>
</dbReference>
<reference evidence="3 4" key="2">
    <citation type="submission" date="2018-11" db="EMBL/GenBank/DDBJ databases">
        <authorList>
            <consortium name="Pathogen Informatics"/>
        </authorList>
    </citation>
    <scope>NUCLEOTIDE SEQUENCE [LARGE SCALE GENOMIC DNA]</scope>
</reference>
<evidence type="ECO:0000313" key="4">
    <source>
        <dbReference type="Proteomes" id="UP000271162"/>
    </source>
</evidence>
<dbReference type="Gene3D" id="2.60.40.10">
    <property type="entry name" value="Immunoglobulins"/>
    <property type="match status" value="1"/>
</dbReference>
<dbReference type="InterPro" id="IPR000535">
    <property type="entry name" value="MSP_dom"/>
</dbReference>
<feature type="region of interest" description="Disordered" evidence="1">
    <location>
        <begin position="1"/>
        <end position="71"/>
    </location>
</feature>
<protein>
    <submittedName>
        <fullName evidence="5">MSP domain-containing protein</fullName>
    </submittedName>
</protein>
<dbReference type="InterPro" id="IPR008962">
    <property type="entry name" value="PapD-like_sf"/>
</dbReference>
<keyword evidence="4" id="KW-1185">Reference proteome</keyword>